<dbReference type="Proteomes" id="UP001500604">
    <property type="component" value="Unassembled WGS sequence"/>
</dbReference>
<dbReference type="GO" id="GO:0008233">
    <property type="term" value="F:peptidase activity"/>
    <property type="evidence" value="ECO:0007669"/>
    <property type="project" value="UniProtKB-KW"/>
</dbReference>
<sequence>MKPFKTFLALNSQQPADAQACIALNFELPAVADDQVLPEWLELIPAGRFSGVDGRSWNNASPDAVIRYTRAYGRDIPLDIEHASELKAPKGEDAPAQGWFPIAELENRDGAIWGRLEWLDHGRERVLSKKNRYYSPAFIYDSAGNVLRIKSVGLTNQQNLTQLPALNHETPSNPPQPEGADAMPLPVILCQALGLADTATEQEALQAVNTLKADHQTALNRAQTPDPAQFVPRADHDLALNRAQDAETQLSGYRDREIEAEVDAAIKDGKVAPASKDYHLAVCRDQGGLERFRTFVATAPKVISDQSVKDRKPEAQQGKLDDTELALCRDLGLTAEEFLAAKADTPQA</sequence>
<evidence type="ECO:0000313" key="1">
    <source>
        <dbReference type="EMBL" id="GAA4651688.1"/>
    </source>
</evidence>
<accession>A0ABP8V5Z6</accession>
<dbReference type="GO" id="GO:0006508">
    <property type="term" value="P:proteolysis"/>
    <property type="evidence" value="ECO:0007669"/>
    <property type="project" value="UniProtKB-KW"/>
</dbReference>
<gene>
    <name evidence="1" type="ORF">GCM10023116_39720</name>
</gene>
<evidence type="ECO:0000313" key="2">
    <source>
        <dbReference type="Proteomes" id="UP001500604"/>
    </source>
</evidence>
<protein>
    <submittedName>
        <fullName evidence="1">Phage protease</fullName>
    </submittedName>
</protein>
<dbReference type="RefSeq" id="WP_345198109.1">
    <property type="nucleotide sequence ID" value="NZ_BAABFL010000459.1"/>
</dbReference>
<keyword evidence="1" id="KW-0378">Hydrolase</keyword>
<keyword evidence="2" id="KW-1185">Reference proteome</keyword>
<dbReference type="InterPro" id="IPR012106">
    <property type="entry name" value="Phage_Mu_Gp1"/>
</dbReference>
<name>A0ABP8V5Z6_9GAMM</name>
<comment type="caution">
    <text evidence="1">The sequence shown here is derived from an EMBL/GenBank/DDBJ whole genome shotgun (WGS) entry which is preliminary data.</text>
</comment>
<dbReference type="EMBL" id="BAABFL010000459">
    <property type="protein sequence ID" value="GAA4651688.1"/>
    <property type="molecule type" value="Genomic_DNA"/>
</dbReference>
<keyword evidence="1" id="KW-0645">Protease</keyword>
<organism evidence="1 2">
    <name type="scientific">Kistimonas scapharcae</name>
    <dbReference type="NCBI Taxonomy" id="1036133"/>
    <lineage>
        <taxon>Bacteria</taxon>
        <taxon>Pseudomonadati</taxon>
        <taxon>Pseudomonadota</taxon>
        <taxon>Gammaproteobacteria</taxon>
        <taxon>Oceanospirillales</taxon>
        <taxon>Endozoicomonadaceae</taxon>
        <taxon>Kistimonas</taxon>
    </lineage>
</organism>
<proteinExistence type="predicted"/>
<dbReference type="Pfam" id="PF10123">
    <property type="entry name" value="Mu-like_Pro"/>
    <property type="match status" value="1"/>
</dbReference>
<reference evidence="2" key="1">
    <citation type="journal article" date="2019" name="Int. J. Syst. Evol. Microbiol.">
        <title>The Global Catalogue of Microorganisms (GCM) 10K type strain sequencing project: providing services to taxonomists for standard genome sequencing and annotation.</title>
        <authorList>
            <consortium name="The Broad Institute Genomics Platform"/>
            <consortium name="The Broad Institute Genome Sequencing Center for Infectious Disease"/>
            <person name="Wu L."/>
            <person name="Ma J."/>
        </authorList>
    </citation>
    <scope>NUCLEOTIDE SEQUENCE [LARGE SCALE GENOMIC DNA]</scope>
    <source>
        <strain evidence="2">JCM 17805</strain>
    </source>
</reference>
<dbReference type="PIRSF" id="PIRSF016624">
    <property type="entry name" value="Mu_prophg_I"/>
    <property type="match status" value="1"/>
</dbReference>